<comment type="caution">
    <text evidence="2">The sequence shown here is derived from an EMBL/GenBank/DDBJ whole genome shotgun (WGS) entry which is preliminary data.</text>
</comment>
<keyword evidence="3" id="KW-1185">Reference proteome</keyword>
<dbReference type="Proteomes" id="UP001589775">
    <property type="component" value="Unassembled WGS sequence"/>
</dbReference>
<evidence type="ECO:0000313" key="3">
    <source>
        <dbReference type="Proteomes" id="UP001589775"/>
    </source>
</evidence>
<dbReference type="EMBL" id="JBHLWM010000008">
    <property type="protein sequence ID" value="MFC0242536.1"/>
    <property type="molecule type" value="Genomic_DNA"/>
</dbReference>
<protein>
    <recommendedName>
        <fullName evidence="4">Flp pilus-assembly TadG-like N-terminal domain-containing protein</fullName>
    </recommendedName>
</protein>
<evidence type="ECO:0000313" key="2">
    <source>
        <dbReference type="EMBL" id="MFC0242536.1"/>
    </source>
</evidence>
<proteinExistence type="predicted"/>
<evidence type="ECO:0000256" key="1">
    <source>
        <dbReference type="SAM" id="MobiDB-lite"/>
    </source>
</evidence>
<dbReference type="RefSeq" id="WP_378390595.1">
    <property type="nucleotide sequence ID" value="NZ_JBHLWM010000008.1"/>
</dbReference>
<organism evidence="2 3">
    <name type="scientific">Rhodopseudomonas telluris</name>
    <dbReference type="NCBI Taxonomy" id="644215"/>
    <lineage>
        <taxon>Bacteria</taxon>
        <taxon>Pseudomonadati</taxon>
        <taxon>Pseudomonadota</taxon>
        <taxon>Alphaproteobacteria</taxon>
        <taxon>Hyphomicrobiales</taxon>
        <taxon>Nitrobacteraceae</taxon>
        <taxon>Rhodopseudomonas</taxon>
    </lineage>
</organism>
<feature type="region of interest" description="Disordered" evidence="1">
    <location>
        <begin position="116"/>
        <end position="140"/>
    </location>
</feature>
<gene>
    <name evidence="2" type="ORF">ACFFJ6_18735</name>
</gene>
<accession>A0ABV6EWD2</accession>
<name>A0ABV6EWD2_9BRAD</name>
<reference evidence="2 3" key="1">
    <citation type="submission" date="2024-09" db="EMBL/GenBank/DDBJ databases">
        <authorList>
            <person name="Sun Q."/>
            <person name="Mori K."/>
        </authorList>
    </citation>
    <scope>NUCLEOTIDE SEQUENCE [LARGE SCALE GENOMIC DNA]</scope>
    <source>
        <strain evidence="2 3">KCTC 23279</strain>
    </source>
</reference>
<evidence type="ECO:0008006" key="4">
    <source>
        <dbReference type="Google" id="ProtNLM"/>
    </source>
</evidence>
<sequence>MLRRESRGERLGSLIALSALPIVAIAIYAATAPARGHQSLQQIADEAALAGVLATSAHKTAAERDAATSVAVSRAVGDRQATIRAITPSADGLTVSVELIDPATRSEVTATARYVPPGAPRAEQKAAAISGHSGPDSHRF</sequence>